<feature type="coiled-coil region" evidence="1">
    <location>
        <begin position="9"/>
        <end position="67"/>
    </location>
</feature>
<dbReference type="Proteomes" id="UP000321479">
    <property type="component" value="Chromosome"/>
</dbReference>
<reference evidence="2 3" key="1">
    <citation type="journal article" date="2017" name="Curr. Microbiol.">
        <title>Mucilaginibacter ginsenosidivorans sp. nov., Isolated from Soil of Ginseng Field.</title>
        <authorList>
            <person name="Kim M.M."/>
            <person name="Siddiqi M.Z."/>
            <person name="Im W.T."/>
        </authorList>
    </citation>
    <scope>NUCLEOTIDE SEQUENCE [LARGE SCALE GENOMIC DNA]</scope>
    <source>
        <strain evidence="2 3">Gsoil 3017</strain>
    </source>
</reference>
<protein>
    <recommendedName>
        <fullName evidence="4">50S ribosomal protein L29</fullName>
    </recommendedName>
</protein>
<name>A0A5B8V3G7_9SPHI</name>
<evidence type="ECO:0000256" key="1">
    <source>
        <dbReference type="SAM" id="Coils"/>
    </source>
</evidence>
<dbReference type="RefSeq" id="WP_147034072.1">
    <property type="nucleotide sequence ID" value="NZ_CP042436.1"/>
</dbReference>
<dbReference type="EMBL" id="CP042436">
    <property type="protein sequence ID" value="QEC65241.1"/>
    <property type="molecule type" value="Genomic_DNA"/>
</dbReference>
<proteinExistence type="predicted"/>
<evidence type="ECO:0008006" key="4">
    <source>
        <dbReference type="Google" id="ProtNLM"/>
    </source>
</evidence>
<keyword evidence="3" id="KW-1185">Reference proteome</keyword>
<keyword evidence="1" id="KW-0175">Coiled coil</keyword>
<dbReference type="KEGG" id="mgin:FRZ54_22605"/>
<evidence type="ECO:0000313" key="2">
    <source>
        <dbReference type="EMBL" id="QEC65241.1"/>
    </source>
</evidence>
<sequence>MFENRMKTLAELQKEASEIQLKIRRLLLNNYNYDDGIADQLTKIATIADLRKKFVALEREIRERTGE</sequence>
<gene>
    <name evidence="2" type="ORF">FRZ54_22605</name>
</gene>
<evidence type="ECO:0000313" key="3">
    <source>
        <dbReference type="Proteomes" id="UP000321479"/>
    </source>
</evidence>
<accession>A0A5B8V3G7</accession>
<organism evidence="2 3">
    <name type="scientific">Mucilaginibacter ginsenosidivorans</name>
    <dbReference type="NCBI Taxonomy" id="398053"/>
    <lineage>
        <taxon>Bacteria</taxon>
        <taxon>Pseudomonadati</taxon>
        <taxon>Bacteroidota</taxon>
        <taxon>Sphingobacteriia</taxon>
        <taxon>Sphingobacteriales</taxon>
        <taxon>Sphingobacteriaceae</taxon>
        <taxon>Mucilaginibacter</taxon>
    </lineage>
</organism>
<dbReference type="AlphaFoldDB" id="A0A5B8V3G7"/>